<dbReference type="InterPro" id="IPR029061">
    <property type="entry name" value="THDP-binding"/>
</dbReference>
<feature type="non-terminal residue" evidence="6">
    <location>
        <position position="204"/>
    </location>
</feature>
<dbReference type="EMBL" id="JAADYS010001712">
    <property type="protein sequence ID" value="KAF4461484.1"/>
    <property type="molecule type" value="Genomic_DNA"/>
</dbReference>
<name>A0A8H4L5E2_9HYPO</name>
<proteinExistence type="predicted"/>
<comment type="cofactor">
    <cofactor evidence="1">
        <name>thiamine diphosphate</name>
        <dbReference type="ChEBI" id="CHEBI:58937"/>
    </cofactor>
</comment>
<dbReference type="PANTHER" id="PTHR43522">
    <property type="entry name" value="TRANSKETOLASE"/>
    <property type="match status" value="1"/>
</dbReference>
<evidence type="ECO:0000313" key="6">
    <source>
        <dbReference type="EMBL" id="KAF4461484.1"/>
    </source>
</evidence>
<protein>
    <submittedName>
        <fullName evidence="6">Transketolase</fullName>
    </submittedName>
</protein>
<feature type="domain" description="Transketolase-like pyrimidine-binding" evidence="4">
    <location>
        <begin position="1"/>
        <end position="43"/>
    </location>
</feature>
<dbReference type="Gene3D" id="3.40.50.920">
    <property type="match status" value="1"/>
</dbReference>
<feature type="domain" description="Transketolase-like C-terminal" evidence="5">
    <location>
        <begin position="57"/>
        <end position="167"/>
    </location>
</feature>
<reference evidence="6 7" key="1">
    <citation type="submission" date="2020-01" db="EMBL/GenBank/DDBJ databases">
        <title>Identification and distribution of gene clusters putatively required for synthesis of sphingolipid metabolism inhibitors in phylogenetically diverse species of the filamentous fungus Fusarium.</title>
        <authorList>
            <person name="Kim H.-S."/>
            <person name="Busman M."/>
            <person name="Brown D.W."/>
            <person name="Divon H."/>
            <person name="Uhlig S."/>
            <person name="Proctor R.H."/>
        </authorList>
    </citation>
    <scope>NUCLEOTIDE SEQUENCE [LARGE SCALE GENOMIC DNA]</scope>
    <source>
        <strain evidence="6 7">NRRL 20459</strain>
    </source>
</reference>
<dbReference type="Gene3D" id="3.40.50.970">
    <property type="match status" value="1"/>
</dbReference>
<dbReference type="Pfam" id="PF22613">
    <property type="entry name" value="Transketolase_C_1"/>
    <property type="match status" value="1"/>
</dbReference>
<evidence type="ECO:0000259" key="5">
    <source>
        <dbReference type="Pfam" id="PF22613"/>
    </source>
</evidence>
<dbReference type="Proteomes" id="UP000554235">
    <property type="component" value="Unassembled WGS sequence"/>
</dbReference>
<evidence type="ECO:0000259" key="4">
    <source>
        <dbReference type="Pfam" id="PF02779"/>
    </source>
</evidence>
<dbReference type="SUPFAM" id="SSF52922">
    <property type="entry name" value="TK C-terminal domain-like"/>
    <property type="match status" value="1"/>
</dbReference>
<dbReference type="OrthoDB" id="10267175at2759"/>
<feature type="non-terminal residue" evidence="6">
    <location>
        <position position="1"/>
    </location>
</feature>
<dbReference type="Pfam" id="PF02779">
    <property type="entry name" value="Transket_pyr"/>
    <property type="match status" value="1"/>
</dbReference>
<evidence type="ECO:0000256" key="2">
    <source>
        <dbReference type="ARBA" id="ARBA00022723"/>
    </source>
</evidence>
<keyword evidence="7" id="KW-1185">Reference proteome</keyword>
<accession>A0A8H4L5E2</accession>
<keyword evidence="2" id="KW-0479">Metal-binding</keyword>
<dbReference type="InterPro" id="IPR033247">
    <property type="entry name" value="Transketolase_fam"/>
</dbReference>
<dbReference type="PANTHER" id="PTHR43522:SF6">
    <property type="entry name" value="TRANSKETOLASE-LIKE PYRIMIDINE-BINDING DOMAIN-CONTAINING PROTEIN-RELATED"/>
    <property type="match status" value="1"/>
</dbReference>
<dbReference type="GO" id="GO:0005634">
    <property type="term" value="C:nucleus"/>
    <property type="evidence" value="ECO:0007669"/>
    <property type="project" value="TreeGrafter"/>
</dbReference>
<organism evidence="6 7">
    <name type="scientific">Fusarium albosuccineum</name>
    <dbReference type="NCBI Taxonomy" id="1237068"/>
    <lineage>
        <taxon>Eukaryota</taxon>
        <taxon>Fungi</taxon>
        <taxon>Dikarya</taxon>
        <taxon>Ascomycota</taxon>
        <taxon>Pezizomycotina</taxon>
        <taxon>Sordariomycetes</taxon>
        <taxon>Hypocreomycetidae</taxon>
        <taxon>Hypocreales</taxon>
        <taxon>Nectriaceae</taxon>
        <taxon>Fusarium</taxon>
        <taxon>Fusarium decemcellulare species complex</taxon>
    </lineage>
</organism>
<gene>
    <name evidence="6" type="ORF">FALBO_11711</name>
</gene>
<dbReference type="GO" id="GO:0046872">
    <property type="term" value="F:metal ion binding"/>
    <property type="evidence" value="ECO:0007669"/>
    <property type="project" value="UniProtKB-KW"/>
</dbReference>
<sequence>YRAMPNILYIRPCDTEETAGAFITALEAKDTPSIISLSRQNLEQYPQYSSREGAQKGAYVFIEEENADVTLIGVGAEMCFAVKTREVLKEKFGIKARVVSFPCQRIFNAQPIEYKREVLQYRSNAPRVVIEAYAVNGWERYADAGFSMATFGKSLPGKDAYKYFGFDESVIAPEVAKLVEEVKKEGVESLRGEFRDLNPVKHEH</sequence>
<dbReference type="InterPro" id="IPR009014">
    <property type="entry name" value="Transketo_C/PFOR_II"/>
</dbReference>
<dbReference type="GO" id="GO:0005829">
    <property type="term" value="C:cytosol"/>
    <property type="evidence" value="ECO:0007669"/>
    <property type="project" value="TreeGrafter"/>
</dbReference>
<dbReference type="InterPro" id="IPR005475">
    <property type="entry name" value="Transketolase-like_Pyr-bd"/>
</dbReference>
<keyword evidence="3" id="KW-0460">Magnesium</keyword>
<dbReference type="GO" id="GO:0006098">
    <property type="term" value="P:pentose-phosphate shunt"/>
    <property type="evidence" value="ECO:0007669"/>
    <property type="project" value="TreeGrafter"/>
</dbReference>
<dbReference type="InterPro" id="IPR055152">
    <property type="entry name" value="Transketolase-like_C_2"/>
</dbReference>
<comment type="caution">
    <text evidence="6">The sequence shown here is derived from an EMBL/GenBank/DDBJ whole genome shotgun (WGS) entry which is preliminary data.</text>
</comment>
<evidence type="ECO:0000256" key="1">
    <source>
        <dbReference type="ARBA" id="ARBA00001964"/>
    </source>
</evidence>
<dbReference type="FunFam" id="3.40.50.920:FF:000012">
    <property type="entry name" value="Transketolase, variant 1"/>
    <property type="match status" value="1"/>
</dbReference>
<dbReference type="AlphaFoldDB" id="A0A8H4L5E2"/>
<evidence type="ECO:0000256" key="3">
    <source>
        <dbReference type="ARBA" id="ARBA00022842"/>
    </source>
</evidence>
<dbReference type="GO" id="GO:0004802">
    <property type="term" value="F:transketolase activity"/>
    <property type="evidence" value="ECO:0007669"/>
    <property type="project" value="TreeGrafter"/>
</dbReference>
<evidence type="ECO:0000313" key="7">
    <source>
        <dbReference type="Proteomes" id="UP000554235"/>
    </source>
</evidence>
<dbReference type="SUPFAM" id="SSF52518">
    <property type="entry name" value="Thiamin diphosphate-binding fold (THDP-binding)"/>
    <property type="match status" value="1"/>
</dbReference>